<dbReference type="RefSeq" id="WP_183205455.1">
    <property type="nucleotide sequence ID" value="NZ_JAAAMM010000001.1"/>
</dbReference>
<evidence type="ECO:0000313" key="3">
    <source>
        <dbReference type="EMBL" id="MBB4001120.1"/>
    </source>
</evidence>
<keyword evidence="4" id="KW-1185">Reference proteome</keyword>
<sequence length="308" mass="33229">MEDTIRIGVIGCGVMGRNHVRVLADTKGFELVGIVDHNVDVREAAARASGAAACATPEDLIALGIDAAVVALPTSLHHDVGSQLIQAGVHVLIEKPIARTVEEARALIALAEAHDRRLMVGHVERFNPAIEGLRQAIGDEEILSVAVTRVGPFPPRIGDVGIVIDLGVHDIDLIRWLTRSEIVDHQTLVSRTIGEHEDIAFMQFRMASGALASINTNWLTPFKQRRIDVSTRDRFISCDMLLRTVSEFSRYQPDGGYLHRSIGIGFHEPLKAELQAFRAAILGTAPVAVTGADGARALEIALTSLGDA</sequence>
<dbReference type="GO" id="GO:0000166">
    <property type="term" value="F:nucleotide binding"/>
    <property type="evidence" value="ECO:0007669"/>
    <property type="project" value="InterPro"/>
</dbReference>
<organism evidence="3 4">
    <name type="scientific">Aurantimonas endophytica</name>
    <dbReference type="NCBI Taxonomy" id="1522175"/>
    <lineage>
        <taxon>Bacteria</taxon>
        <taxon>Pseudomonadati</taxon>
        <taxon>Pseudomonadota</taxon>
        <taxon>Alphaproteobacteria</taxon>
        <taxon>Hyphomicrobiales</taxon>
        <taxon>Aurantimonadaceae</taxon>
        <taxon>Aurantimonas</taxon>
    </lineage>
</organism>
<dbReference type="InterPro" id="IPR000683">
    <property type="entry name" value="Gfo/Idh/MocA-like_OxRdtase_N"/>
</dbReference>
<evidence type="ECO:0000313" key="4">
    <source>
        <dbReference type="Proteomes" id="UP000588647"/>
    </source>
</evidence>
<dbReference type="Gene3D" id="3.40.50.720">
    <property type="entry name" value="NAD(P)-binding Rossmann-like Domain"/>
    <property type="match status" value="1"/>
</dbReference>
<dbReference type="AlphaFoldDB" id="A0A7W6H9H9"/>
<proteinExistence type="predicted"/>
<protein>
    <submittedName>
        <fullName evidence="3">Putative dehydrogenase</fullName>
    </submittedName>
</protein>
<dbReference type="PANTHER" id="PTHR43377:SF1">
    <property type="entry name" value="BILIVERDIN REDUCTASE A"/>
    <property type="match status" value="1"/>
</dbReference>
<comment type="caution">
    <text evidence="3">The sequence shown here is derived from an EMBL/GenBank/DDBJ whole genome shotgun (WGS) entry which is preliminary data.</text>
</comment>
<dbReference type="SUPFAM" id="SSF55347">
    <property type="entry name" value="Glyceraldehyde-3-phosphate dehydrogenase-like, C-terminal domain"/>
    <property type="match status" value="1"/>
</dbReference>
<evidence type="ECO:0000259" key="1">
    <source>
        <dbReference type="Pfam" id="PF01408"/>
    </source>
</evidence>
<dbReference type="Pfam" id="PF22725">
    <property type="entry name" value="GFO_IDH_MocA_C3"/>
    <property type="match status" value="1"/>
</dbReference>
<evidence type="ECO:0000259" key="2">
    <source>
        <dbReference type="Pfam" id="PF22725"/>
    </source>
</evidence>
<name>A0A7W6H9H9_9HYPH</name>
<dbReference type="Pfam" id="PF01408">
    <property type="entry name" value="GFO_IDH_MocA"/>
    <property type="match status" value="1"/>
</dbReference>
<dbReference type="EMBL" id="JACIEM010000001">
    <property type="protein sequence ID" value="MBB4001120.1"/>
    <property type="molecule type" value="Genomic_DNA"/>
</dbReference>
<dbReference type="Proteomes" id="UP000588647">
    <property type="component" value="Unassembled WGS sequence"/>
</dbReference>
<feature type="domain" description="Gfo/Idh/MocA-like oxidoreductase N-terminal" evidence="1">
    <location>
        <begin position="5"/>
        <end position="122"/>
    </location>
</feature>
<dbReference type="SUPFAM" id="SSF51735">
    <property type="entry name" value="NAD(P)-binding Rossmann-fold domains"/>
    <property type="match status" value="1"/>
</dbReference>
<reference evidence="3 4" key="1">
    <citation type="submission" date="2020-08" db="EMBL/GenBank/DDBJ databases">
        <title>Genomic Encyclopedia of Type Strains, Phase IV (KMG-IV): sequencing the most valuable type-strain genomes for metagenomic binning, comparative biology and taxonomic classification.</title>
        <authorList>
            <person name="Goeker M."/>
        </authorList>
    </citation>
    <scope>NUCLEOTIDE SEQUENCE [LARGE SCALE GENOMIC DNA]</scope>
    <source>
        <strain evidence="3 4">DSM 103570</strain>
    </source>
</reference>
<accession>A0A7W6H9H9</accession>
<feature type="domain" description="GFO/IDH/MocA-like oxidoreductase" evidence="2">
    <location>
        <begin position="159"/>
        <end position="229"/>
    </location>
</feature>
<gene>
    <name evidence="3" type="ORF">GGR03_000167</name>
</gene>
<dbReference type="InterPro" id="IPR051450">
    <property type="entry name" value="Gfo/Idh/MocA_Oxidoreductases"/>
</dbReference>
<dbReference type="InterPro" id="IPR036291">
    <property type="entry name" value="NAD(P)-bd_dom_sf"/>
</dbReference>
<dbReference type="PANTHER" id="PTHR43377">
    <property type="entry name" value="BILIVERDIN REDUCTASE A"/>
    <property type="match status" value="1"/>
</dbReference>
<dbReference type="Gene3D" id="3.30.360.10">
    <property type="entry name" value="Dihydrodipicolinate Reductase, domain 2"/>
    <property type="match status" value="1"/>
</dbReference>
<dbReference type="InterPro" id="IPR055170">
    <property type="entry name" value="GFO_IDH_MocA-like_dom"/>
</dbReference>